<evidence type="ECO:0000313" key="2">
    <source>
        <dbReference type="EMBL" id="MDY7233039.1"/>
    </source>
</evidence>
<dbReference type="Proteomes" id="UP001291309">
    <property type="component" value="Unassembled WGS sequence"/>
</dbReference>
<proteinExistence type="predicted"/>
<dbReference type="Pfam" id="PF05960">
    <property type="entry name" value="DUF885"/>
    <property type="match status" value="1"/>
</dbReference>
<keyword evidence="3" id="KW-1185">Reference proteome</keyword>
<dbReference type="InterPro" id="IPR010281">
    <property type="entry name" value="DUF885"/>
</dbReference>
<dbReference type="EMBL" id="JAXIVS010000027">
    <property type="protein sequence ID" value="MDY7233039.1"/>
    <property type="molecule type" value="Genomic_DNA"/>
</dbReference>
<evidence type="ECO:0000256" key="1">
    <source>
        <dbReference type="SAM" id="SignalP"/>
    </source>
</evidence>
<gene>
    <name evidence="2" type="ORF">SYV04_42020</name>
</gene>
<dbReference type="RefSeq" id="WP_321551752.1">
    <property type="nucleotide sequence ID" value="NZ_JAXIVS010000027.1"/>
</dbReference>
<dbReference type="PANTHER" id="PTHR33361:SF2">
    <property type="entry name" value="DUF885 DOMAIN-CONTAINING PROTEIN"/>
    <property type="match status" value="1"/>
</dbReference>
<feature type="chain" id="PRO_5046433498" evidence="1">
    <location>
        <begin position="29"/>
        <end position="597"/>
    </location>
</feature>
<reference evidence="2 3" key="1">
    <citation type="submission" date="2023-12" db="EMBL/GenBank/DDBJ databases">
        <title>the genome sequence of Hyalangium sp. s54d21.</title>
        <authorList>
            <person name="Zhang X."/>
        </authorList>
    </citation>
    <scope>NUCLEOTIDE SEQUENCE [LARGE SCALE GENOMIC DNA]</scope>
    <source>
        <strain evidence="3">s54d21</strain>
    </source>
</reference>
<accession>A0ABU5HJG7</accession>
<sequence>MRPTAPRRAAARALLLPALLLPALAARAEPPAGAAPATRSSPAALVREVADAYVAESVRRSPHLAEQVGAPTPVDRWTDNTPVALRAWEARQDTFLARLSSVDAAALQGTPEWFVHGMLREALEAERAQRVCRAELWRGVDQIFGWHLGLTQAAAEQPVGTKAERTQALARWRALPGFVRTELANAREGLARGYSVPRPNVERVLEQLEGMLAQAPERSPLWSPAERSGSPAFQKQWTGVLKSDVFPALGRYRDFLKKEYLPRARLESGLSALPEGAACYRAIVRAYSSLDVSPEELQKRAQEARKGLEAELAPLVRRLTSLEDLREGRRALATEARFAFGSREAKVEQTRAELERVRGLVPRAFSRTPETPVVLEVAAAFREPSSPPAWYEPAPLDGSRAATYFLNLGGAETSPRMGLAPSVAHEAWPGHHLQIAWLRERSVAHPVLRLLSTAAFVEGWGMYAERVAFETGMFEDELMRAGLLGHLTDALVALELDPGMHVFGVTREQAVQTMMTISSRPRAEAERYADRHASTPGQLATYMTGYLELMRLREEARSALGERFDLREFHDVVLGDGPLALPLLRQKLERWVAAKKA</sequence>
<dbReference type="PANTHER" id="PTHR33361">
    <property type="entry name" value="GLR0591 PROTEIN"/>
    <property type="match status" value="1"/>
</dbReference>
<evidence type="ECO:0000313" key="3">
    <source>
        <dbReference type="Proteomes" id="UP001291309"/>
    </source>
</evidence>
<keyword evidence="1" id="KW-0732">Signal</keyword>
<organism evidence="2 3">
    <name type="scientific">Hyalangium rubrum</name>
    <dbReference type="NCBI Taxonomy" id="3103134"/>
    <lineage>
        <taxon>Bacteria</taxon>
        <taxon>Pseudomonadati</taxon>
        <taxon>Myxococcota</taxon>
        <taxon>Myxococcia</taxon>
        <taxon>Myxococcales</taxon>
        <taxon>Cystobacterineae</taxon>
        <taxon>Archangiaceae</taxon>
        <taxon>Hyalangium</taxon>
    </lineage>
</organism>
<protein>
    <submittedName>
        <fullName evidence="2">DUF885 domain-containing protein</fullName>
    </submittedName>
</protein>
<name>A0ABU5HJG7_9BACT</name>
<feature type="signal peptide" evidence="1">
    <location>
        <begin position="1"/>
        <end position="28"/>
    </location>
</feature>
<comment type="caution">
    <text evidence="2">The sequence shown here is derived from an EMBL/GenBank/DDBJ whole genome shotgun (WGS) entry which is preliminary data.</text>
</comment>